<keyword evidence="13" id="KW-1185">Reference proteome</keyword>
<evidence type="ECO:0000256" key="2">
    <source>
        <dbReference type="ARBA" id="ARBA00022448"/>
    </source>
</evidence>
<keyword evidence="3 11" id="KW-0050">Antiport</keyword>
<comment type="caution">
    <text evidence="12">The sequence shown here is derived from an EMBL/GenBank/DDBJ whole genome shotgun (WGS) entry which is preliminary data.</text>
</comment>
<evidence type="ECO:0000256" key="4">
    <source>
        <dbReference type="ARBA" id="ARBA00022475"/>
    </source>
</evidence>
<dbReference type="GO" id="GO:0006885">
    <property type="term" value="P:regulation of pH"/>
    <property type="evidence" value="ECO:0007669"/>
    <property type="project" value="UniProtKB-UniRule"/>
</dbReference>
<feature type="transmembrane region" description="Helical" evidence="11">
    <location>
        <begin position="378"/>
        <end position="396"/>
    </location>
</feature>
<keyword evidence="7 11" id="KW-0915">Sodium</keyword>
<dbReference type="PANTHER" id="PTHR30341">
    <property type="entry name" value="SODIUM ION/PROTON ANTIPORTER NHAA-RELATED"/>
    <property type="match status" value="1"/>
</dbReference>
<proteinExistence type="inferred from homology"/>
<dbReference type="GO" id="GO:0005886">
    <property type="term" value="C:plasma membrane"/>
    <property type="evidence" value="ECO:0007669"/>
    <property type="project" value="UniProtKB-SubCell"/>
</dbReference>
<feature type="transmembrane region" description="Helical" evidence="11">
    <location>
        <begin position="74"/>
        <end position="91"/>
    </location>
</feature>
<dbReference type="AlphaFoldDB" id="A0A4Q7WTF6"/>
<dbReference type="NCBIfam" id="TIGR00773">
    <property type="entry name" value="NhaA"/>
    <property type="match status" value="1"/>
</dbReference>
<keyword evidence="6 11" id="KW-1133">Transmembrane helix</keyword>
<feature type="transmembrane region" description="Helical" evidence="11">
    <location>
        <begin position="304"/>
        <end position="328"/>
    </location>
</feature>
<dbReference type="Pfam" id="PF06965">
    <property type="entry name" value="Na_H_antiport_1"/>
    <property type="match status" value="1"/>
</dbReference>
<comment type="similarity">
    <text evidence="11">Belongs to the NhaA Na(+)/H(+) (TC 2.A.33) antiporter family.</text>
</comment>
<name>A0A4Q7WTF6_9ACTN</name>
<comment type="function">
    <text evidence="11">Na(+)/H(+) antiporter that extrudes sodium in exchange for external protons.</text>
</comment>
<keyword evidence="4 11" id="KW-1003">Cell membrane</keyword>
<evidence type="ECO:0000313" key="12">
    <source>
        <dbReference type="EMBL" id="RZU13682.1"/>
    </source>
</evidence>
<protein>
    <recommendedName>
        <fullName evidence="11">Na(+)/H(+) antiporter NhaA</fullName>
    </recommendedName>
    <alternativeName>
        <fullName evidence="11">Sodium/proton antiporter NhaA</fullName>
    </alternativeName>
</protein>
<evidence type="ECO:0000256" key="6">
    <source>
        <dbReference type="ARBA" id="ARBA00022989"/>
    </source>
</evidence>
<dbReference type="InterPro" id="IPR004670">
    <property type="entry name" value="NhaA"/>
</dbReference>
<keyword evidence="9 11" id="KW-0472">Membrane</keyword>
<reference evidence="12 13" key="1">
    <citation type="journal article" date="2015" name="Stand. Genomic Sci.">
        <title>Genomic Encyclopedia of Bacterial and Archaeal Type Strains, Phase III: the genomes of soil and plant-associated and newly described type strains.</title>
        <authorList>
            <person name="Whitman W.B."/>
            <person name="Woyke T."/>
            <person name="Klenk H.P."/>
            <person name="Zhou Y."/>
            <person name="Lilburn T.G."/>
            <person name="Beck B.J."/>
            <person name="De Vos P."/>
            <person name="Vandamme P."/>
            <person name="Eisen J.A."/>
            <person name="Garrity G."/>
            <person name="Hugenholtz P."/>
            <person name="Kyrpides N.C."/>
        </authorList>
    </citation>
    <scope>NUCLEOTIDE SEQUENCE [LARGE SCALE GENOMIC DNA]</scope>
    <source>
        <strain evidence="12 13">VKM Ac-2540</strain>
    </source>
</reference>
<dbReference type="Gene3D" id="1.20.1530.10">
    <property type="entry name" value="Na+/H+ antiporter like domain"/>
    <property type="match status" value="1"/>
</dbReference>
<dbReference type="OrthoDB" id="117402at2"/>
<evidence type="ECO:0000256" key="5">
    <source>
        <dbReference type="ARBA" id="ARBA00022692"/>
    </source>
</evidence>
<organism evidence="12 13">
    <name type="scientific">Kribbella rubisoli</name>
    <dbReference type="NCBI Taxonomy" id="3075929"/>
    <lineage>
        <taxon>Bacteria</taxon>
        <taxon>Bacillati</taxon>
        <taxon>Actinomycetota</taxon>
        <taxon>Actinomycetes</taxon>
        <taxon>Propionibacteriales</taxon>
        <taxon>Kribbellaceae</taxon>
        <taxon>Kribbella</taxon>
    </lineage>
</organism>
<dbReference type="InterPro" id="IPR023171">
    <property type="entry name" value="Na/H_antiporter_dom_sf"/>
</dbReference>
<feature type="transmembrane region" description="Helical" evidence="11">
    <location>
        <begin position="340"/>
        <end position="366"/>
    </location>
</feature>
<evidence type="ECO:0000256" key="3">
    <source>
        <dbReference type="ARBA" id="ARBA00022449"/>
    </source>
</evidence>
<dbReference type="PANTHER" id="PTHR30341:SF0">
    <property type="entry name" value="NA(+)_H(+) ANTIPORTER NHAA"/>
    <property type="match status" value="1"/>
</dbReference>
<dbReference type="RefSeq" id="WP_130445917.1">
    <property type="nucleotide sequence ID" value="NZ_SHKR01000013.1"/>
</dbReference>
<evidence type="ECO:0000256" key="9">
    <source>
        <dbReference type="ARBA" id="ARBA00023136"/>
    </source>
</evidence>
<keyword evidence="8 11" id="KW-0406">Ion transport</keyword>
<feature type="transmembrane region" description="Helical" evidence="11">
    <location>
        <begin position="194"/>
        <end position="210"/>
    </location>
</feature>
<evidence type="ECO:0000256" key="8">
    <source>
        <dbReference type="ARBA" id="ARBA00023065"/>
    </source>
</evidence>
<keyword evidence="10 11" id="KW-0739">Sodium transport</keyword>
<accession>A0A4Q7WTF6</accession>
<comment type="subcellular location">
    <subcellularLocation>
        <location evidence="1">Cell inner membrane</location>
        <topology evidence="1">Multi-pass membrane protein</topology>
    </subcellularLocation>
    <subcellularLocation>
        <location evidence="11">Cell membrane</location>
        <topology evidence="11">Multi-pass membrane protein</topology>
    </subcellularLocation>
</comment>
<keyword evidence="5 11" id="KW-0812">Transmembrane</keyword>
<dbReference type="GO" id="GO:0015385">
    <property type="term" value="F:sodium:proton antiporter activity"/>
    <property type="evidence" value="ECO:0007669"/>
    <property type="project" value="UniProtKB-UniRule"/>
</dbReference>
<gene>
    <name evidence="11" type="primary">nhaA</name>
    <name evidence="12" type="ORF">EV645_4535</name>
</gene>
<feature type="transmembrane region" description="Helical" evidence="11">
    <location>
        <begin position="275"/>
        <end position="292"/>
    </location>
</feature>
<sequence>MSQHPRIRQKKRAFPRVLGRERAFLADTLRAETTGGLLLLAAAVIALVWANSPWQDAYHHLRDAQLGPLTVEAWASDGALALFFYLAGVELKRELVVGTLSKLNEAVVPVVAAIAGMMLPAIIYVITNLVAKDGKPHGWAVPTATDIAFALAVLAIVGSSLPSALRAFLLTLAVVDDFGAILVIAVFFSHGFHLLSLLAAVALIALWYLLQRRRIRTPFLYVPIALATWWFMHESGIHATIAGVALGLVTRVVADPGEKHAPAERIEHRLRPWSAGLAVPVFALFAAGVTLSGTAVRQMLTDPVAIGVVAGLLVGKSVGVFGGSWLTARFTRAELNSDLAWRDVAAVSVLAGIGFTVALLIAQLAFGSDAAQVERAKAAVLVASVLAALIAALLLARRNRAYAD</sequence>
<evidence type="ECO:0000313" key="13">
    <source>
        <dbReference type="Proteomes" id="UP000292027"/>
    </source>
</evidence>
<evidence type="ECO:0000256" key="11">
    <source>
        <dbReference type="HAMAP-Rule" id="MF_01844"/>
    </source>
</evidence>
<feature type="transmembrane region" description="Helical" evidence="11">
    <location>
        <begin position="139"/>
        <end position="161"/>
    </location>
</feature>
<dbReference type="Proteomes" id="UP000292027">
    <property type="component" value="Unassembled WGS sequence"/>
</dbReference>
<comment type="catalytic activity">
    <reaction evidence="11">
        <text>Na(+)(in) + 2 H(+)(out) = Na(+)(out) + 2 H(+)(in)</text>
        <dbReference type="Rhea" id="RHEA:29251"/>
        <dbReference type="ChEBI" id="CHEBI:15378"/>
        <dbReference type="ChEBI" id="CHEBI:29101"/>
    </reaction>
</comment>
<dbReference type="HAMAP" id="MF_01844">
    <property type="entry name" value="NhaA"/>
    <property type="match status" value="1"/>
</dbReference>
<feature type="transmembrane region" description="Helical" evidence="11">
    <location>
        <begin position="168"/>
        <end position="188"/>
    </location>
</feature>
<evidence type="ECO:0000256" key="10">
    <source>
        <dbReference type="ARBA" id="ARBA00023201"/>
    </source>
</evidence>
<keyword evidence="2 11" id="KW-0813">Transport</keyword>
<dbReference type="EMBL" id="SHKR01000013">
    <property type="protein sequence ID" value="RZU13682.1"/>
    <property type="molecule type" value="Genomic_DNA"/>
</dbReference>
<feature type="transmembrane region" description="Helical" evidence="11">
    <location>
        <begin position="103"/>
        <end position="127"/>
    </location>
</feature>
<evidence type="ECO:0000256" key="7">
    <source>
        <dbReference type="ARBA" id="ARBA00023053"/>
    </source>
</evidence>
<evidence type="ECO:0000256" key="1">
    <source>
        <dbReference type="ARBA" id="ARBA00004429"/>
    </source>
</evidence>